<evidence type="ECO:0000256" key="3">
    <source>
        <dbReference type="ARBA" id="ARBA00022771"/>
    </source>
</evidence>
<dbReference type="EMBL" id="OW240917">
    <property type="protein sequence ID" value="CAH2302995.1"/>
    <property type="molecule type" value="Genomic_DNA"/>
</dbReference>
<dbReference type="GO" id="GO:0008270">
    <property type="term" value="F:zinc ion binding"/>
    <property type="evidence" value="ECO:0007669"/>
    <property type="project" value="UniProtKB-KW"/>
</dbReference>
<feature type="compositionally biased region" description="Polar residues" evidence="10">
    <location>
        <begin position="73"/>
        <end position="87"/>
    </location>
</feature>
<evidence type="ECO:0000256" key="4">
    <source>
        <dbReference type="ARBA" id="ARBA00022833"/>
    </source>
</evidence>
<feature type="region of interest" description="Disordered" evidence="10">
    <location>
        <begin position="1"/>
        <end position="87"/>
    </location>
</feature>
<evidence type="ECO:0000256" key="6">
    <source>
        <dbReference type="ARBA" id="ARBA00023125"/>
    </source>
</evidence>
<evidence type="ECO:0000256" key="5">
    <source>
        <dbReference type="ARBA" id="ARBA00023015"/>
    </source>
</evidence>
<dbReference type="SMART" id="SM01366">
    <property type="entry name" value="c-clamp"/>
    <property type="match status" value="1"/>
</dbReference>
<gene>
    <name evidence="12" type="ORF">PECUL_23A031540</name>
</gene>
<evidence type="ECO:0000256" key="2">
    <source>
        <dbReference type="ARBA" id="ARBA00022723"/>
    </source>
</evidence>
<evidence type="ECO:0000313" key="12">
    <source>
        <dbReference type="EMBL" id="CAH2302995.1"/>
    </source>
</evidence>
<dbReference type="GO" id="GO:0000978">
    <property type="term" value="F:RNA polymerase II cis-regulatory region sequence-specific DNA binding"/>
    <property type="evidence" value="ECO:0007669"/>
    <property type="project" value="TreeGrafter"/>
</dbReference>
<evidence type="ECO:0000313" key="13">
    <source>
        <dbReference type="Proteomes" id="UP001295444"/>
    </source>
</evidence>
<name>A0AAD1WGA5_PELCU</name>
<comment type="subcellular location">
    <subcellularLocation>
        <location evidence="1">Nucleus</location>
    </subcellularLocation>
</comment>
<keyword evidence="7" id="KW-0804">Transcription</keyword>
<dbReference type="GO" id="GO:0003700">
    <property type="term" value="F:DNA-binding transcription factor activity"/>
    <property type="evidence" value="ECO:0007669"/>
    <property type="project" value="TreeGrafter"/>
</dbReference>
<keyword evidence="8" id="KW-0539">Nucleus</keyword>
<protein>
    <submittedName>
        <fullName evidence="12">SLC2A4 regulator isoform X2</fullName>
    </submittedName>
</protein>
<keyword evidence="5" id="KW-0805">Transcription regulation</keyword>
<feature type="domain" description="C2H2-type" evidence="11">
    <location>
        <begin position="211"/>
        <end position="241"/>
    </location>
</feature>
<dbReference type="Gene3D" id="3.30.160.60">
    <property type="entry name" value="Classic Zinc Finger"/>
    <property type="match status" value="1"/>
</dbReference>
<accession>A0AAD1WGA5</accession>
<evidence type="ECO:0000259" key="11">
    <source>
        <dbReference type="PROSITE" id="PS50157"/>
    </source>
</evidence>
<keyword evidence="2" id="KW-0479">Metal-binding</keyword>
<keyword evidence="6" id="KW-0238">DNA-binding</keyword>
<dbReference type="Proteomes" id="UP001295444">
    <property type="component" value="Chromosome 06"/>
</dbReference>
<dbReference type="PROSITE" id="PS50157">
    <property type="entry name" value="ZINC_FINGER_C2H2_2"/>
    <property type="match status" value="1"/>
</dbReference>
<dbReference type="PANTHER" id="PTHR13006">
    <property type="entry name" value="PAPILLOMAVIRUS REGULATORY FACTOR PRF-1"/>
    <property type="match status" value="1"/>
</dbReference>
<sequence length="414" mass="44250">MAAAATGDRDRAEGNTGGALQRPFTPRKPETARGPQNGGKPEISIFSNSGSTKEQSLVQSSQAGQYQGHLHTTLRSPKQQNESTPVQSVRSCNLSLLSSSVIPVPKHRLDEAIAAAALTSLSSGPSVLGAGTTLEECNTESCRNFAAVSPSRINSCNLYISTSVCSTRSPPLPPTLSSASLDVGIEDSDTTHFLFGDPVPRKRKNSARLMFRCLWKNCGKVLSTSSAIQKHIRSAHLGRCKEKEHSDGEEDFYYTEMDVNVDTLSDGLSSLTPTSPTSAGPPSFPEMGSLGATQGPELPIISPLSVSAPSTLCHVYTDHPYQAPSPSTISLTSKVSSSWQPPSFLVEASPVCPTSGAGDSRQMLFAAAPNQKQGAGTRKGRGEAKKCRKVYGMERKDLWCTACRWKKACQRFID</sequence>
<reference evidence="12" key="1">
    <citation type="submission" date="2022-03" db="EMBL/GenBank/DDBJ databases">
        <authorList>
            <person name="Alioto T."/>
            <person name="Alioto T."/>
            <person name="Gomez Garrido J."/>
        </authorList>
    </citation>
    <scope>NUCLEOTIDE SEQUENCE</scope>
</reference>
<feature type="compositionally biased region" description="Polar residues" evidence="10">
    <location>
        <begin position="45"/>
        <end position="65"/>
    </location>
</feature>
<evidence type="ECO:0000256" key="1">
    <source>
        <dbReference type="ARBA" id="ARBA00004123"/>
    </source>
</evidence>
<keyword evidence="13" id="KW-1185">Reference proteome</keyword>
<dbReference type="InterPro" id="IPR052253">
    <property type="entry name" value="CR1/CR2-DNA-binding_regulator"/>
</dbReference>
<dbReference type="GO" id="GO:0005634">
    <property type="term" value="C:nucleus"/>
    <property type="evidence" value="ECO:0007669"/>
    <property type="project" value="UniProtKB-SubCell"/>
</dbReference>
<dbReference type="PROSITE" id="PS00028">
    <property type="entry name" value="ZINC_FINGER_C2H2_1"/>
    <property type="match status" value="1"/>
</dbReference>
<evidence type="ECO:0000256" key="10">
    <source>
        <dbReference type="SAM" id="MobiDB-lite"/>
    </source>
</evidence>
<evidence type="ECO:0000256" key="9">
    <source>
        <dbReference type="PROSITE-ProRule" id="PRU00042"/>
    </source>
</evidence>
<keyword evidence="3 9" id="KW-0863">Zinc-finger</keyword>
<organism evidence="12 13">
    <name type="scientific">Pelobates cultripes</name>
    <name type="common">Western spadefoot toad</name>
    <dbReference type="NCBI Taxonomy" id="61616"/>
    <lineage>
        <taxon>Eukaryota</taxon>
        <taxon>Metazoa</taxon>
        <taxon>Chordata</taxon>
        <taxon>Craniata</taxon>
        <taxon>Vertebrata</taxon>
        <taxon>Euteleostomi</taxon>
        <taxon>Amphibia</taxon>
        <taxon>Batrachia</taxon>
        <taxon>Anura</taxon>
        <taxon>Pelobatoidea</taxon>
        <taxon>Pelobatidae</taxon>
        <taxon>Pelobates</taxon>
    </lineage>
</organism>
<dbReference type="GO" id="GO:0006357">
    <property type="term" value="P:regulation of transcription by RNA polymerase II"/>
    <property type="evidence" value="ECO:0007669"/>
    <property type="project" value="TreeGrafter"/>
</dbReference>
<proteinExistence type="predicted"/>
<dbReference type="AlphaFoldDB" id="A0AAD1WGA5"/>
<dbReference type="InterPro" id="IPR013087">
    <property type="entry name" value="Znf_C2H2_type"/>
</dbReference>
<evidence type="ECO:0000256" key="7">
    <source>
        <dbReference type="ARBA" id="ARBA00023163"/>
    </source>
</evidence>
<dbReference type="PANTHER" id="PTHR13006:SF8">
    <property type="entry name" value="SLC2A4 REGULATOR"/>
    <property type="match status" value="1"/>
</dbReference>
<evidence type="ECO:0000256" key="8">
    <source>
        <dbReference type="ARBA" id="ARBA00023242"/>
    </source>
</evidence>
<keyword evidence="4" id="KW-0862">Zinc</keyword>